<dbReference type="Pfam" id="PF14973">
    <property type="entry name" value="TINF2_N"/>
    <property type="match status" value="1"/>
</dbReference>
<dbReference type="Ensembl" id="ENSSTUT00000079722.1">
    <property type="protein sequence ID" value="ENSSTUP00000074976.1"/>
    <property type="gene ID" value="ENSSTUG00000032910.1"/>
</dbReference>
<keyword evidence="4" id="KW-0677">Repeat</keyword>
<dbReference type="PROSITE" id="PS50157">
    <property type="entry name" value="ZINC_FINGER_C2H2_2"/>
    <property type="match status" value="13"/>
</dbReference>
<feature type="domain" description="C2H2-type" evidence="12">
    <location>
        <begin position="468"/>
        <end position="497"/>
    </location>
</feature>
<keyword evidence="14" id="KW-1185">Reference proteome</keyword>
<dbReference type="Pfam" id="PF00096">
    <property type="entry name" value="zf-C2H2"/>
    <property type="match status" value="5"/>
</dbReference>
<comment type="similarity">
    <text evidence="2">Belongs to the krueppel C2H2-type zinc-finger protein family.</text>
</comment>
<dbReference type="InParanoid" id="A0A674BV96"/>
<comment type="subcellular location">
    <subcellularLocation>
        <location evidence="1">Nucleus</location>
    </subcellularLocation>
</comment>
<evidence type="ECO:0000256" key="3">
    <source>
        <dbReference type="ARBA" id="ARBA00022723"/>
    </source>
</evidence>
<dbReference type="SUPFAM" id="SSF57667">
    <property type="entry name" value="beta-beta-alpha zinc fingers"/>
    <property type="match status" value="8"/>
</dbReference>
<dbReference type="FunFam" id="3.30.160.60:FF:000624">
    <property type="entry name" value="zinc finger protein 697"/>
    <property type="match status" value="1"/>
</dbReference>
<feature type="domain" description="C2H2-type" evidence="12">
    <location>
        <begin position="626"/>
        <end position="653"/>
    </location>
</feature>
<feature type="domain" description="C2H2-type" evidence="12">
    <location>
        <begin position="598"/>
        <end position="625"/>
    </location>
</feature>
<proteinExistence type="inferred from homology"/>
<dbReference type="PANTHER" id="PTHR23235:SF142">
    <property type="entry name" value="ZINC FINGER PROTEIN 384"/>
    <property type="match status" value="1"/>
</dbReference>
<feature type="domain" description="C2H2-type" evidence="12">
    <location>
        <begin position="713"/>
        <end position="740"/>
    </location>
</feature>
<dbReference type="OMA" id="HYLDAHK"/>
<dbReference type="GO" id="GO:0000981">
    <property type="term" value="F:DNA-binding transcription factor activity, RNA polymerase II-specific"/>
    <property type="evidence" value="ECO:0007669"/>
    <property type="project" value="TreeGrafter"/>
</dbReference>
<dbReference type="PROSITE" id="PS00028">
    <property type="entry name" value="ZINC_FINGER_C2H2_1"/>
    <property type="match status" value="13"/>
</dbReference>
<evidence type="ECO:0000256" key="11">
    <source>
        <dbReference type="PROSITE-ProRule" id="PRU00042"/>
    </source>
</evidence>
<reference evidence="13" key="2">
    <citation type="submission" date="2025-09" db="UniProtKB">
        <authorList>
            <consortium name="Ensembl"/>
        </authorList>
    </citation>
    <scope>IDENTIFICATION</scope>
</reference>
<dbReference type="FunFam" id="3.30.160.60:FF:001498">
    <property type="entry name" value="Zinc finger protein 404"/>
    <property type="match status" value="1"/>
</dbReference>
<dbReference type="InterPro" id="IPR013087">
    <property type="entry name" value="Znf_C2H2_type"/>
</dbReference>
<gene>
    <name evidence="13" type="primary">LOC115201307</name>
</gene>
<dbReference type="GO" id="GO:0008270">
    <property type="term" value="F:zinc ion binding"/>
    <property type="evidence" value="ECO:0007669"/>
    <property type="project" value="UniProtKB-KW"/>
</dbReference>
<protein>
    <submittedName>
        <fullName evidence="13">Zinc finger protein 888-like</fullName>
    </submittedName>
</protein>
<evidence type="ECO:0000256" key="6">
    <source>
        <dbReference type="ARBA" id="ARBA00022833"/>
    </source>
</evidence>
<dbReference type="CDD" id="cd11657">
    <property type="entry name" value="TIN2_N"/>
    <property type="match status" value="1"/>
</dbReference>
<keyword evidence="7" id="KW-0805">Transcription regulation</keyword>
<feature type="domain" description="C2H2-type" evidence="12">
    <location>
        <begin position="771"/>
        <end position="798"/>
    </location>
</feature>
<sequence length="850" mass="97794">MVPPLRLVSAAIWQTVQQRHVMDYGMLEEFVTMVTEMVPELLNLRQRAQLILGLRARVREGWSLRQPVSQSHTTDLIMIIITKVFSVMQTDDGDLSESNFLGLIQTVLNDPNEMEHFFQDVFPVEFGPKYDAAIEKLMCQFLSRLEKLLPVSNFQQAASLLSDVPSVLEECVESVSHPQQLKTLLQYHRDLGQLDNHGRHLSQDPYTLSSSDGDCILSALCLPPVERVVIATEQTDSETQTLSLNVFMDTFTKELEVDSATLTEYTEMEPGTSMDVIKREKRVECEKNDKQSIEFADPVEHEDMEIHDGNEEENVLGIGQVQDETEGIVEEVDPRYGTVMVIGEDGVAQPYEDLSIRNPKIKTHKDSGSHGEQMKSIDVSDKIISSMLHKPSVELQRIDTTNLILPSRPVRQNRGRKMKTLLARERQQTKTELSEENAFKKCPICGKTFSRGADMKRHQKIHTGERPFQCLQCKKRFLYHFDLRRHRQNVSHSDLRPHKCPHCGQTFKNIYDMRKHIVKTVCKVLRADPEEAQAQVHALTHSPLHCTECSRMFADPVKLDRHKLSHKPLKCTMCENSFNGVKPLKKHYLDAHKFSGPFLCTSCDKSYTDLAALIRHERTHTGDLPYQCSHCPRKFNLSAVLVEHERIHTGEKRCLCWECGKGFISNAKLKMHMLCVHRKPEDKHFSCSQCDKSYALQRTLQVHVARHHAGVRFPCTYCGKLFLNMSSLTRHDLIHTQERPFKCTELECGKSFKSKSEVKVHMRYHTGERPFKCKVCGKGFTQNCYLTQHMRTHTGEKPYPCSVCGRKFDDSRKRKRHMMIHTGEKPHKCLKCEKAFSRADLLKAHDRKEH</sequence>
<feature type="domain" description="C2H2-type" evidence="12">
    <location>
        <begin position="440"/>
        <end position="467"/>
    </location>
</feature>
<dbReference type="GO" id="GO:0005634">
    <property type="term" value="C:nucleus"/>
    <property type="evidence" value="ECO:0007669"/>
    <property type="project" value="UniProtKB-SubCell"/>
</dbReference>
<feature type="domain" description="C2H2-type" evidence="12">
    <location>
        <begin position="827"/>
        <end position="850"/>
    </location>
</feature>
<keyword evidence="6" id="KW-0862">Zinc</keyword>
<dbReference type="InterPro" id="IPR036236">
    <property type="entry name" value="Znf_C2H2_sf"/>
</dbReference>
<evidence type="ECO:0000256" key="2">
    <source>
        <dbReference type="ARBA" id="ARBA00006991"/>
    </source>
</evidence>
<evidence type="ECO:0000256" key="1">
    <source>
        <dbReference type="ARBA" id="ARBA00004123"/>
    </source>
</evidence>
<dbReference type="InterPro" id="IPR029400">
    <property type="entry name" value="TINF2_N"/>
</dbReference>
<dbReference type="FunFam" id="3.30.160.60:FF:000322">
    <property type="entry name" value="GDNF-inducible zinc finger protein 1"/>
    <property type="match status" value="1"/>
</dbReference>
<evidence type="ECO:0000313" key="14">
    <source>
        <dbReference type="Proteomes" id="UP000472277"/>
    </source>
</evidence>
<dbReference type="Gene3D" id="3.30.160.60">
    <property type="entry name" value="Classic Zinc Finger"/>
    <property type="match status" value="11"/>
</dbReference>
<dbReference type="AlphaFoldDB" id="A0A674BV96"/>
<dbReference type="FunFam" id="3.30.160.60:FF:000688">
    <property type="entry name" value="zinc finger protein 197 isoform X1"/>
    <property type="match status" value="2"/>
</dbReference>
<dbReference type="FunFam" id="3.30.160.60:FF:000384">
    <property type="entry name" value="Zinc finger protein 550"/>
    <property type="match status" value="1"/>
</dbReference>
<evidence type="ECO:0000259" key="12">
    <source>
        <dbReference type="PROSITE" id="PS50157"/>
    </source>
</evidence>
<evidence type="ECO:0000256" key="9">
    <source>
        <dbReference type="ARBA" id="ARBA00023163"/>
    </source>
</evidence>
<keyword evidence="8" id="KW-0238">DNA-binding</keyword>
<feature type="domain" description="C2H2-type" evidence="12">
    <location>
        <begin position="685"/>
        <end position="713"/>
    </location>
</feature>
<evidence type="ECO:0000256" key="5">
    <source>
        <dbReference type="ARBA" id="ARBA00022771"/>
    </source>
</evidence>
<keyword evidence="3" id="KW-0479">Metal-binding</keyword>
<evidence type="ECO:0000256" key="4">
    <source>
        <dbReference type="ARBA" id="ARBA00022737"/>
    </source>
</evidence>
<keyword evidence="5 11" id="KW-0863">Zinc-finger</keyword>
<feature type="domain" description="C2H2-type" evidence="12">
    <location>
        <begin position="544"/>
        <end position="571"/>
    </location>
</feature>
<dbReference type="Proteomes" id="UP000472277">
    <property type="component" value="Chromosome 10"/>
</dbReference>
<dbReference type="Pfam" id="PF13913">
    <property type="entry name" value="zf-C2HC_2"/>
    <property type="match status" value="1"/>
</dbReference>
<dbReference type="SMART" id="SM00355">
    <property type="entry name" value="ZnF_C2H2"/>
    <property type="match status" value="14"/>
</dbReference>
<feature type="domain" description="C2H2-type" evidence="12">
    <location>
        <begin position="652"/>
        <end position="682"/>
    </location>
</feature>
<evidence type="ECO:0000256" key="10">
    <source>
        <dbReference type="ARBA" id="ARBA00023242"/>
    </source>
</evidence>
<organism evidence="13 14">
    <name type="scientific">Salmo trutta</name>
    <name type="common">Brown trout</name>
    <dbReference type="NCBI Taxonomy" id="8032"/>
    <lineage>
        <taxon>Eukaryota</taxon>
        <taxon>Metazoa</taxon>
        <taxon>Chordata</taxon>
        <taxon>Craniata</taxon>
        <taxon>Vertebrata</taxon>
        <taxon>Euteleostomi</taxon>
        <taxon>Actinopterygii</taxon>
        <taxon>Neopterygii</taxon>
        <taxon>Teleostei</taxon>
        <taxon>Protacanthopterygii</taxon>
        <taxon>Salmoniformes</taxon>
        <taxon>Salmonidae</taxon>
        <taxon>Salmoninae</taxon>
        <taxon>Salmo</taxon>
    </lineage>
</organism>
<reference evidence="13" key="1">
    <citation type="submission" date="2025-08" db="UniProtKB">
        <authorList>
            <consortium name="Ensembl"/>
        </authorList>
    </citation>
    <scope>IDENTIFICATION</scope>
</reference>
<accession>A0A674BV96</accession>
<feature type="domain" description="C2H2-type" evidence="12">
    <location>
        <begin position="741"/>
        <end position="770"/>
    </location>
</feature>
<evidence type="ECO:0000256" key="8">
    <source>
        <dbReference type="ARBA" id="ARBA00023125"/>
    </source>
</evidence>
<evidence type="ECO:0000313" key="13">
    <source>
        <dbReference type="Ensembl" id="ENSSTUP00000074976.1"/>
    </source>
</evidence>
<feature type="domain" description="C2H2-type" evidence="12">
    <location>
        <begin position="569"/>
        <end position="597"/>
    </location>
</feature>
<feature type="domain" description="C2H2-type" evidence="12">
    <location>
        <begin position="799"/>
        <end position="826"/>
    </location>
</feature>
<name>A0A674BV96_SALTR</name>
<dbReference type="FunFam" id="3.30.160.60:FF:000072">
    <property type="entry name" value="zinc finger protein 143 isoform X1"/>
    <property type="match status" value="1"/>
</dbReference>
<keyword evidence="9" id="KW-0804">Transcription</keyword>
<dbReference type="GO" id="GO:0000978">
    <property type="term" value="F:RNA polymerase II cis-regulatory region sequence-specific DNA binding"/>
    <property type="evidence" value="ECO:0007669"/>
    <property type="project" value="TreeGrafter"/>
</dbReference>
<keyword evidence="10" id="KW-0539">Nucleus</keyword>
<dbReference type="FunFam" id="3.30.160.60:FF:002343">
    <property type="entry name" value="Zinc finger protein 33A"/>
    <property type="match status" value="2"/>
</dbReference>
<dbReference type="Pfam" id="PF13894">
    <property type="entry name" value="zf-C2H2_4"/>
    <property type="match status" value="1"/>
</dbReference>
<evidence type="ECO:0000256" key="7">
    <source>
        <dbReference type="ARBA" id="ARBA00023015"/>
    </source>
</evidence>
<dbReference type="PANTHER" id="PTHR23235">
    <property type="entry name" value="KRUEPPEL-LIKE TRANSCRIPTION FACTOR"/>
    <property type="match status" value="1"/>
</dbReference>
<dbReference type="GeneTree" id="ENSGT00950000182774"/>